<reference evidence="1" key="1">
    <citation type="submission" date="2017-05" db="EMBL/GenBank/DDBJ databases">
        <authorList>
            <consortium name="The Broad Institute Genomics Platform"/>
            <consortium name="The Broad Institute Genomic Center for Infectious Diseases"/>
            <person name="Earl A."/>
            <person name="Manson A."/>
            <person name="Schwartman J."/>
            <person name="Gilmore M."/>
            <person name="Abouelleil A."/>
            <person name="Cao P."/>
            <person name="Chapman S."/>
            <person name="Cusick C."/>
            <person name="Shea T."/>
            <person name="Young S."/>
            <person name="Neafsey D."/>
            <person name="Nusbaum C."/>
            <person name="Birren B."/>
        </authorList>
    </citation>
    <scope>NUCLEOTIDE SEQUENCE</scope>
    <source>
        <strain evidence="1">7F3_DIV0205</strain>
    </source>
</reference>
<gene>
    <name evidence="1" type="ORF">A5821_002167</name>
</gene>
<dbReference type="EMBL" id="CP147244">
    <property type="protein sequence ID" value="WYK01041.1"/>
    <property type="molecule type" value="Genomic_DNA"/>
</dbReference>
<protein>
    <submittedName>
        <fullName evidence="1">Uncharacterized protein</fullName>
    </submittedName>
</protein>
<dbReference type="SUPFAM" id="SSF48452">
    <property type="entry name" value="TPR-like"/>
    <property type="match status" value="1"/>
</dbReference>
<proteinExistence type="predicted"/>
<accession>A0AAQ3WED0</accession>
<dbReference type="RefSeq" id="WP_086314586.1">
    <property type="nucleotide sequence ID" value="NZ_CP147244.1"/>
</dbReference>
<dbReference type="InterPro" id="IPR011990">
    <property type="entry name" value="TPR-like_helical_dom_sf"/>
</dbReference>
<sequence>MDRNINDAITLRAGGRIEESNQFLLELLKNKIGDLYLNYQAAWSFDLLERESEAVYYYEKSIKNGLEGADLEGAYIGLGSTYRT</sequence>
<reference evidence="1" key="2">
    <citation type="submission" date="2024-03" db="EMBL/GenBank/DDBJ databases">
        <title>The Genome Sequence of Enterococcus sp. DIV0205d.</title>
        <authorList>
            <consortium name="The Broad Institute Genomics Platform"/>
            <consortium name="The Broad Institute Microbial Omics Core"/>
            <consortium name="The Broad Institute Genomic Center for Infectious Diseases"/>
            <person name="Earl A."/>
            <person name="Manson A."/>
            <person name="Gilmore M."/>
            <person name="Schwartman J."/>
            <person name="Shea T."/>
            <person name="Abouelleil A."/>
            <person name="Cao P."/>
            <person name="Chapman S."/>
            <person name="Cusick C."/>
            <person name="Young S."/>
            <person name="Neafsey D."/>
            <person name="Nusbaum C."/>
            <person name="Birren B."/>
        </authorList>
    </citation>
    <scope>NUCLEOTIDE SEQUENCE</scope>
    <source>
        <strain evidence="1">7F3_DIV0205</strain>
    </source>
</reference>
<evidence type="ECO:0000313" key="1">
    <source>
        <dbReference type="EMBL" id="WYK01041.1"/>
    </source>
</evidence>
<dbReference type="Gene3D" id="1.25.40.10">
    <property type="entry name" value="Tetratricopeptide repeat domain"/>
    <property type="match status" value="1"/>
</dbReference>
<organism evidence="1 2">
    <name type="scientific">Candidatus Enterococcus palustris</name>
    <dbReference type="NCBI Taxonomy" id="1834189"/>
    <lineage>
        <taxon>Bacteria</taxon>
        <taxon>Bacillati</taxon>
        <taxon>Bacillota</taxon>
        <taxon>Bacilli</taxon>
        <taxon>Lactobacillales</taxon>
        <taxon>Enterococcaceae</taxon>
        <taxon>Enterococcus</taxon>
    </lineage>
</organism>
<dbReference type="AlphaFoldDB" id="A0AAQ3WED0"/>
<keyword evidence="2" id="KW-1185">Reference proteome</keyword>
<evidence type="ECO:0000313" key="2">
    <source>
        <dbReference type="Proteomes" id="UP000194948"/>
    </source>
</evidence>
<name>A0AAQ3WED0_9ENTE</name>
<dbReference type="Proteomes" id="UP000194948">
    <property type="component" value="Chromosome"/>
</dbReference>